<reference evidence="1 2" key="1">
    <citation type="journal article" date="2015" name="Nature">
        <title>rRNA introns, odd ribosomes, and small enigmatic genomes across a large radiation of phyla.</title>
        <authorList>
            <person name="Brown C.T."/>
            <person name="Hug L.A."/>
            <person name="Thomas B.C."/>
            <person name="Sharon I."/>
            <person name="Castelle C.J."/>
            <person name="Singh A."/>
            <person name="Wilkins M.J."/>
            <person name="Williams K.H."/>
            <person name="Banfield J.F."/>
        </authorList>
    </citation>
    <scope>NUCLEOTIDE SEQUENCE [LARGE SCALE GENOMIC DNA]</scope>
</reference>
<dbReference type="EMBL" id="LBUP01000001">
    <property type="protein sequence ID" value="KKQ67452.1"/>
    <property type="molecule type" value="Genomic_DNA"/>
</dbReference>
<organism evidence="1 2">
    <name type="scientific">Candidatus Daviesbacteria bacterium GW2011_GWA2_38_24</name>
    <dbReference type="NCBI Taxonomy" id="1618422"/>
    <lineage>
        <taxon>Bacteria</taxon>
        <taxon>Candidatus Daviesiibacteriota</taxon>
    </lineage>
</organism>
<proteinExistence type="predicted"/>
<name>A0A0G0JKQ4_9BACT</name>
<evidence type="ECO:0000313" key="2">
    <source>
        <dbReference type="Proteomes" id="UP000034235"/>
    </source>
</evidence>
<sequence length="196" mass="22080">MAETKKNQFLLEELYNHLSKSKQQEGLSGDPIETTRAMLHFCASPDQIPNQEINRLASVMDLMTTPGSNQIDIRVATESETRDQPFKAIGVSIPTDPYFEVEPLLPHRLQVDPLPPFLSLIGEASALRDKLSGNSLKDIIRRSQAFQSEMLHEIDCLARRLKTPLEGSLPNFGRYQSGLASLGLDFREYTKRLLIN</sequence>
<protein>
    <submittedName>
        <fullName evidence="1">Uncharacterized protein</fullName>
    </submittedName>
</protein>
<dbReference type="AlphaFoldDB" id="A0A0G0JKQ4"/>
<comment type="caution">
    <text evidence="1">The sequence shown here is derived from an EMBL/GenBank/DDBJ whole genome shotgun (WGS) entry which is preliminary data.</text>
</comment>
<gene>
    <name evidence="1" type="ORF">US86_C0001G0379</name>
</gene>
<accession>A0A0G0JKQ4</accession>
<dbReference type="Proteomes" id="UP000034235">
    <property type="component" value="Unassembled WGS sequence"/>
</dbReference>
<evidence type="ECO:0000313" key="1">
    <source>
        <dbReference type="EMBL" id="KKQ67452.1"/>
    </source>
</evidence>